<feature type="compositionally biased region" description="Acidic residues" evidence="1">
    <location>
        <begin position="147"/>
        <end position="157"/>
    </location>
</feature>
<feature type="signal peptide" evidence="2">
    <location>
        <begin position="1"/>
        <end position="19"/>
    </location>
</feature>
<dbReference type="EMBL" id="JAJATZ010000004">
    <property type="protein sequence ID" value="MCB5199495.1"/>
    <property type="molecule type" value="Genomic_DNA"/>
</dbReference>
<evidence type="ECO:0000256" key="2">
    <source>
        <dbReference type="SAM" id="SignalP"/>
    </source>
</evidence>
<evidence type="ECO:0000256" key="1">
    <source>
        <dbReference type="SAM" id="MobiDB-lite"/>
    </source>
</evidence>
<keyword evidence="2" id="KW-0732">Signal</keyword>
<dbReference type="Proteomes" id="UP001138961">
    <property type="component" value="Unassembled WGS sequence"/>
</dbReference>
<accession>A0ABS8BUV0</accession>
<sequence length="157" mass="18036">MKRLLLILSLICAPAWVSAQSVEDQIVTQLRAQGFTQIEMNRTLLGRVQLRALSPTLDREMIFNPATGEILRDSWTRRSSGNTVPRVAQPFSNRDRDDDDRDRNDDRDDDRKRSDDRDDDRKRSADRDDDDDDKGRGRGRGRGRGGDDDDDDDDDDD</sequence>
<evidence type="ECO:0000313" key="4">
    <source>
        <dbReference type="Proteomes" id="UP001138961"/>
    </source>
</evidence>
<feature type="chain" id="PRO_5047449245" description="PepSY domain-containing protein" evidence="2">
    <location>
        <begin position="20"/>
        <end position="157"/>
    </location>
</feature>
<evidence type="ECO:0008006" key="5">
    <source>
        <dbReference type="Google" id="ProtNLM"/>
    </source>
</evidence>
<organism evidence="3 4">
    <name type="scientific">Loktanella gaetbuli</name>
    <dbReference type="NCBI Taxonomy" id="2881335"/>
    <lineage>
        <taxon>Bacteria</taxon>
        <taxon>Pseudomonadati</taxon>
        <taxon>Pseudomonadota</taxon>
        <taxon>Alphaproteobacteria</taxon>
        <taxon>Rhodobacterales</taxon>
        <taxon>Roseobacteraceae</taxon>
        <taxon>Loktanella</taxon>
    </lineage>
</organism>
<reference evidence="3" key="1">
    <citation type="submission" date="2021-10" db="EMBL/GenBank/DDBJ databases">
        <title>Loktanella gaetbuli sp. nov., isolated from a tidal flat.</title>
        <authorList>
            <person name="Park S."/>
            <person name="Yoon J.-H."/>
        </authorList>
    </citation>
    <scope>NUCLEOTIDE SEQUENCE</scope>
    <source>
        <strain evidence="3">TSTF-M6</strain>
    </source>
</reference>
<evidence type="ECO:0000313" key="3">
    <source>
        <dbReference type="EMBL" id="MCB5199495.1"/>
    </source>
</evidence>
<protein>
    <recommendedName>
        <fullName evidence="5">PepSY domain-containing protein</fullName>
    </recommendedName>
</protein>
<feature type="compositionally biased region" description="Basic and acidic residues" evidence="1">
    <location>
        <begin position="93"/>
        <end position="126"/>
    </location>
</feature>
<proteinExistence type="predicted"/>
<dbReference type="RefSeq" id="WP_226748227.1">
    <property type="nucleotide sequence ID" value="NZ_JAJATZ010000004.1"/>
</dbReference>
<comment type="caution">
    <text evidence="3">The sequence shown here is derived from an EMBL/GenBank/DDBJ whole genome shotgun (WGS) entry which is preliminary data.</text>
</comment>
<feature type="region of interest" description="Disordered" evidence="1">
    <location>
        <begin position="64"/>
        <end position="157"/>
    </location>
</feature>
<name>A0ABS8BUV0_9RHOB</name>
<keyword evidence="4" id="KW-1185">Reference proteome</keyword>
<gene>
    <name evidence="3" type="ORF">LGQ03_09605</name>
</gene>